<comment type="caution">
    <text evidence="2">The sequence shown here is derived from an EMBL/GenBank/DDBJ whole genome shotgun (WGS) entry which is preliminary data.</text>
</comment>
<name>A0A1J9QY11_9EURO</name>
<proteinExistence type="predicted"/>
<dbReference type="AlphaFoldDB" id="A0A1J9QY11"/>
<keyword evidence="3" id="KW-1185">Reference proteome</keyword>
<dbReference type="Proteomes" id="UP000242791">
    <property type="component" value="Unassembled WGS sequence"/>
</dbReference>
<reference evidence="2 3" key="1">
    <citation type="submission" date="2015-08" db="EMBL/GenBank/DDBJ databases">
        <title>Emmonsia species relationships and genome sequence.</title>
        <authorList>
            <person name="Cuomo C.A."/>
            <person name="Schwartz I.S."/>
            <person name="Kenyon C."/>
            <person name="De Hoog G.S."/>
            <person name="Govender N.P."/>
            <person name="Botha A."/>
            <person name="Moreno L."/>
            <person name="De Vries M."/>
            <person name="Munoz J.F."/>
            <person name="Stielow J.B."/>
        </authorList>
    </citation>
    <scope>NUCLEOTIDE SEQUENCE [LARGE SCALE GENOMIC DNA]</scope>
    <source>
        <strain evidence="2 3">EI222</strain>
    </source>
</reference>
<gene>
    <name evidence="2" type="ORF">ACJ73_03534</name>
</gene>
<dbReference type="InterPro" id="IPR011009">
    <property type="entry name" value="Kinase-like_dom_sf"/>
</dbReference>
<dbReference type="VEuPathDB" id="FungiDB:ACJ73_03534"/>
<sequence length="347" mass="39957">MTSSGPCAACSWTTERQKNCNYKSHVNLFYEAGDRGVWSLGSKLILKDRGASLPTNEVSNIQFVQKNTSIPVPTVVESWNEGEHTLILMKRIPGEPLSNVWPKLSTSEKEMIARQTAEYLLELRKLQSDNIQALDGCPVYSNFLFKDKDSELPHGPLASDDELWADMERGLKETIPEAARIRLRHCMPPATPYTFTHGDLTNVNIMVNNGSVTGIIDWEMSGYFPVWWEYVCTSVPDSVEDREWKALLRKYMPDHSVAREFWLDYYYLCRDLESERAMKFIEETRNLNPIKGFFAELNFIKRNREVYEKDFSQGFDNFLEWCVDVVGVREQSTKGHFRHAGLTIGDI</sequence>
<dbReference type="SUPFAM" id="SSF56112">
    <property type="entry name" value="Protein kinase-like (PK-like)"/>
    <property type="match status" value="1"/>
</dbReference>
<dbReference type="PANTHER" id="PTHR21310">
    <property type="entry name" value="AMINOGLYCOSIDE PHOSPHOTRANSFERASE-RELATED-RELATED"/>
    <property type="match status" value="1"/>
</dbReference>
<dbReference type="InterPro" id="IPR002575">
    <property type="entry name" value="Aminoglycoside_PTrfase"/>
</dbReference>
<evidence type="ECO:0000259" key="1">
    <source>
        <dbReference type="Pfam" id="PF01636"/>
    </source>
</evidence>
<dbReference type="PANTHER" id="PTHR21310:SF48">
    <property type="entry name" value="AMINOGLYCOSIDE PHOSPHOTRANSFERASE DOMAIN-CONTAINING PROTEIN"/>
    <property type="match status" value="1"/>
</dbReference>
<dbReference type="InterPro" id="IPR051678">
    <property type="entry name" value="AGP_Transferase"/>
</dbReference>
<feature type="domain" description="Aminoglycoside phosphotransferase" evidence="1">
    <location>
        <begin position="60"/>
        <end position="251"/>
    </location>
</feature>
<evidence type="ECO:0000313" key="3">
    <source>
        <dbReference type="Proteomes" id="UP000242791"/>
    </source>
</evidence>
<organism evidence="2 3">
    <name type="scientific">Blastomyces percursus</name>
    <dbReference type="NCBI Taxonomy" id="1658174"/>
    <lineage>
        <taxon>Eukaryota</taxon>
        <taxon>Fungi</taxon>
        <taxon>Dikarya</taxon>
        <taxon>Ascomycota</taxon>
        <taxon>Pezizomycotina</taxon>
        <taxon>Eurotiomycetes</taxon>
        <taxon>Eurotiomycetidae</taxon>
        <taxon>Onygenales</taxon>
        <taxon>Ajellomycetaceae</taxon>
        <taxon>Blastomyces</taxon>
    </lineage>
</organism>
<dbReference type="CDD" id="cd05120">
    <property type="entry name" value="APH_ChoK_like"/>
    <property type="match status" value="1"/>
</dbReference>
<accession>A0A1J9QY11</accession>
<dbReference type="EMBL" id="LGTZ01000432">
    <property type="protein sequence ID" value="OJD25099.1"/>
    <property type="molecule type" value="Genomic_DNA"/>
</dbReference>
<protein>
    <recommendedName>
        <fullName evidence="1">Aminoglycoside phosphotransferase domain-containing protein</fullName>
    </recommendedName>
</protein>
<dbReference type="OrthoDB" id="8300194at2759"/>
<dbReference type="Pfam" id="PF01636">
    <property type="entry name" value="APH"/>
    <property type="match status" value="1"/>
</dbReference>
<evidence type="ECO:0000313" key="2">
    <source>
        <dbReference type="EMBL" id="OJD25099.1"/>
    </source>
</evidence>
<dbReference type="STRING" id="1658174.A0A1J9QY11"/>
<dbReference type="Gene3D" id="3.90.1200.10">
    <property type="match status" value="1"/>
</dbReference>